<dbReference type="AlphaFoldDB" id="A0A0K1RWK6"/>
<evidence type="ECO:0000313" key="3">
    <source>
        <dbReference type="Proteomes" id="UP000068167"/>
    </source>
</evidence>
<feature type="compositionally biased region" description="Polar residues" evidence="1">
    <location>
        <begin position="28"/>
        <end position="46"/>
    </location>
</feature>
<dbReference type="PATRIC" id="fig|1638788.3.peg.961"/>
<reference evidence="2 3" key="1">
    <citation type="journal article" date="2016" name="Stand. Genomic Sci.">
        <title>Complete genome sequence and genomic characterization of Microcystis panniformis FACHB 1757 by third-generation sequencing.</title>
        <authorList>
            <person name="Zhang J.Y."/>
            <person name="Guan R."/>
            <person name="Zhang H.J."/>
            <person name="Li H."/>
            <person name="Xiao P."/>
            <person name="Yu G.L."/>
            <person name="Du L."/>
            <person name="Cao D.M."/>
            <person name="Zhu B.C."/>
            <person name="Li R.H."/>
            <person name="Lu Z.H."/>
        </authorList>
    </citation>
    <scope>NUCLEOTIDE SEQUENCE [LARGE SCALE GENOMIC DNA]</scope>
    <source>
        <strain evidence="2 3">FACHB-1757</strain>
    </source>
</reference>
<dbReference type="KEGG" id="mpk:VL20_959"/>
<organism evidence="2 3">
    <name type="scientific">Microcystis panniformis FACHB-1757</name>
    <dbReference type="NCBI Taxonomy" id="1638788"/>
    <lineage>
        <taxon>Bacteria</taxon>
        <taxon>Bacillati</taxon>
        <taxon>Cyanobacteriota</taxon>
        <taxon>Cyanophyceae</taxon>
        <taxon>Oscillatoriophycideae</taxon>
        <taxon>Chroococcales</taxon>
        <taxon>Microcystaceae</taxon>
        <taxon>Microcystis</taxon>
    </lineage>
</organism>
<dbReference type="Proteomes" id="UP000068167">
    <property type="component" value="Chromosome"/>
</dbReference>
<keyword evidence="3" id="KW-1185">Reference proteome</keyword>
<accession>A0A0K1RWK6</accession>
<feature type="region of interest" description="Disordered" evidence="1">
    <location>
        <begin position="25"/>
        <end position="46"/>
    </location>
</feature>
<proteinExistence type="predicted"/>
<protein>
    <submittedName>
        <fullName evidence="2">Uncharacterized protein</fullName>
    </submittedName>
</protein>
<evidence type="ECO:0000256" key="1">
    <source>
        <dbReference type="SAM" id="MobiDB-lite"/>
    </source>
</evidence>
<dbReference type="EMBL" id="CP011339">
    <property type="protein sequence ID" value="AKV66148.1"/>
    <property type="molecule type" value="Genomic_DNA"/>
</dbReference>
<name>A0A0K1RWK6_9CHRO</name>
<sequence length="46" mass="4824">MLGGAKGTAEQNRLGRSVFAGILKINPLSPQETKTSNNLGRTSNPV</sequence>
<gene>
    <name evidence="2" type="ORF">VL20_959</name>
</gene>
<evidence type="ECO:0000313" key="2">
    <source>
        <dbReference type="EMBL" id="AKV66148.1"/>
    </source>
</evidence>